<evidence type="ECO:0000256" key="5">
    <source>
        <dbReference type="ARBA" id="ARBA00023002"/>
    </source>
</evidence>
<accession>A0ABR1WI98</accession>
<keyword evidence="5" id="KW-0560">Oxidoreductase</keyword>
<dbReference type="PRINTS" id="PR00420">
    <property type="entry name" value="RNGMNOXGNASE"/>
</dbReference>
<keyword evidence="6" id="KW-0503">Monooxygenase</keyword>
<evidence type="ECO:0000259" key="7">
    <source>
        <dbReference type="Pfam" id="PF01494"/>
    </source>
</evidence>
<keyword evidence="4" id="KW-0274">FAD</keyword>
<comment type="caution">
    <text evidence="8">The sequence shown here is derived from an EMBL/GenBank/DDBJ whole genome shotgun (WGS) entry which is preliminary data.</text>
</comment>
<sequence>MSSAPSSPHVLIVGGGIGGLALGQILRKHGVSFEIFERTESRYARPEGWAVALHATSSILPEFFAAMPDDMPSHNEITHLHPLKLGFEFAFYDPEVSLTKMGYRDDWREDSSDNSVIRANRHRLRDWLLHNLPVQQDKQAVQIEEYDDKVTVHFKDGTSATGDILVGADGVKSVVRKHMLKGSDKFEYDKISILTSNLRLEGDALAEQLALGHSAYMVVLKGPDGVYYRYFVGLDKVMPDGKSADYYFHLAWHDEDAPKDDHWTHSATAEQIRDFALRATQNLPPQFRCMVERAKLEDIKAPPLRLVTIILDSLPAGRVTLLGDSAHAMTPFLAMGAVHAIRDAMALGKALTALPDCNSSTIAKSLGEYQETMLTRGRAAAEQSRMAFADPSLPKTMFERPVVALPKECISL</sequence>
<evidence type="ECO:0000256" key="2">
    <source>
        <dbReference type="ARBA" id="ARBA00005179"/>
    </source>
</evidence>
<comment type="pathway">
    <text evidence="2">Secondary metabolite biosynthesis.</text>
</comment>
<feature type="domain" description="FAD-binding" evidence="7">
    <location>
        <begin position="9"/>
        <end position="354"/>
    </location>
</feature>
<organism evidence="8 9">
    <name type="scientific">Apiospora saccharicola</name>
    <dbReference type="NCBI Taxonomy" id="335842"/>
    <lineage>
        <taxon>Eukaryota</taxon>
        <taxon>Fungi</taxon>
        <taxon>Dikarya</taxon>
        <taxon>Ascomycota</taxon>
        <taxon>Pezizomycotina</taxon>
        <taxon>Sordariomycetes</taxon>
        <taxon>Xylariomycetidae</taxon>
        <taxon>Amphisphaeriales</taxon>
        <taxon>Apiosporaceae</taxon>
        <taxon>Apiospora</taxon>
    </lineage>
</organism>
<dbReference type="InterPro" id="IPR036188">
    <property type="entry name" value="FAD/NAD-bd_sf"/>
</dbReference>
<name>A0ABR1WI98_9PEZI</name>
<evidence type="ECO:0000256" key="3">
    <source>
        <dbReference type="ARBA" id="ARBA00022630"/>
    </source>
</evidence>
<dbReference type="SUPFAM" id="SSF51905">
    <property type="entry name" value="FAD/NAD(P)-binding domain"/>
    <property type="match status" value="1"/>
</dbReference>
<keyword evidence="3" id="KW-0285">Flavoprotein</keyword>
<dbReference type="PANTHER" id="PTHR47178">
    <property type="entry name" value="MONOOXYGENASE, FAD-BINDING"/>
    <property type="match status" value="1"/>
</dbReference>
<dbReference type="Gene3D" id="3.50.50.60">
    <property type="entry name" value="FAD/NAD(P)-binding domain"/>
    <property type="match status" value="1"/>
</dbReference>
<dbReference type="EMBL" id="JAQQWM010000001">
    <property type="protein sequence ID" value="KAK8083234.1"/>
    <property type="molecule type" value="Genomic_DNA"/>
</dbReference>
<reference evidence="8 9" key="1">
    <citation type="submission" date="2023-01" db="EMBL/GenBank/DDBJ databases">
        <title>Analysis of 21 Apiospora genomes using comparative genomics revels a genus with tremendous synthesis potential of carbohydrate active enzymes and secondary metabolites.</title>
        <authorList>
            <person name="Sorensen T."/>
        </authorList>
    </citation>
    <scope>NUCLEOTIDE SEQUENCE [LARGE SCALE GENOMIC DNA]</scope>
    <source>
        <strain evidence="8 9">CBS 83171</strain>
    </source>
</reference>
<evidence type="ECO:0000256" key="1">
    <source>
        <dbReference type="ARBA" id="ARBA00001974"/>
    </source>
</evidence>
<dbReference type="Pfam" id="PF01494">
    <property type="entry name" value="FAD_binding_3"/>
    <property type="match status" value="1"/>
</dbReference>
<dbReference type="Proteomes" id="UP001446871">
    <property type="component" value="Unassembled WGS sequence"/>
</dbReference>
<dbReference type="InterPro" id="IPR002938">
    <property type="entry name" value="FAD-bd"/>
</dbReference>
<evidence type="ECO:0000313" key="9">
    <source>
        <dbReference type="Proteomes" id="UP001446871"/>
    </source>
</evidence>
<gene>
    <name evidence="8" type="ORF">PG996_002015</name>
</gene>
<dbReference type="PANTHER" id="PTHR47178:SF6">
    <property type="entry name" value="FAD-BINDING DOMAIN-CONTAINING PROTEIN"/>
    <property type="match status" value="1"/>
</dbReference>
<comment type="cofactor">
    <cofactor evidence="1">
        <name>FAD</name>
        <dbReference type="ChEBI" id="CHEBI:57692"/>
    </cofactor>
</comment>
<proteinExistence type="predicted"/>
<evidence type="ECO:0000256" key="4">
    <source>
        <dbReference type="ARBA" id="ARBA00022827"/>
    </source>
</evidence>
<keyword evidence="9" id="KW-1185">Reference proteome</keyword>
<protein>
    <recommendedName>
        <fullName evidence="7">FAD-binding domain-containing protein</fullName>
    </recommendedName>
</protein>
<evidence type="ECO:0000313" key="8">
    <source>
        <dbReference type="EMBL" id="KAK8083234.1"/>
    </source>
</evidence>
<evidence type="ECO:0000256" key="6">
    <source>
        <dbReference type="ARBA" id="ARBA00023033"/>
    </source>
</evidence>